<organism evidence="3 4">
    <name type="scientific">Daldinia eschscholtzii</name>
    <dbReference type="NCBI Taxonomy" id="292717"/>
    <lineage>
        <taxon>Eukaryota</taxon>
        <taxon>Fungi</taxon>
        <taxon>Dikarya</taxon>
        <taxon>Ascomycota</taxon>
        <taxon>Pezizomycotina</taxon>
        <taxon>Sordariomycetes</taxon>
        <taxon>Xylariomycetidae</taxon>
        <taxon>Xylariales</taxon>
        <taxon>Hypoxylaceae</taxon>
        <taxon>Daldinia</taxon>
    </lineage>
</organism>
<gene>
    <name evidence="3" type="ORF">Daesc_001840</name>
</gene>
<dbReference type="AlphaFoldDB" id="A0AAX6MWK7"/>
<evidence type="ECO:0000313" key="3">
    <source>
        <dbReference type="EMBL" id="KAK6956562.1"/>
    </source>
</evidence>
<comment type="caution">
    <text evidence="3">The sequence shown here is derived from an EMBL/GenBank/DDBJ whole genome shotgun (WGS) entry which is preliminary data.</text>
</comment>
<keyword evidence="2" id="KW-0472">Membrane</keyword>
<evidence type="ECO:0000313" key="4">
    <source>
        <dbReference type="Proteomes" id="UP001369815"/>
    </source>
</evidence>
<reference evidence="3 4" key="1">
    <citation type="journal article" date="2024" name="Front Chem Biol">
        <title>Unveiling the potential of Daldinia eschscholtzii MFLUCC 19-0629 through bioactivity and bioinformatics studies for enhanced sustainable agriculture production.</title>
        <authorList>
            <person name="Brooks S."/>
            <person name="Weaver J.A."/>
            <person name="Klomchit A."/>
            <person name="Alharthi S.A."/>
            <person name="Onlamun T."/>
            <person name="Nurani R."/>
            <person name="Vong T.K."/>
            <person name="Alberti F."/>
            <person name="Greco C."/>
        </authorList>
    </citation>
    <scope>NUCLEOTIDE SEQUENCE [LARGE SCALE GENOMIC DNA]</scope>
    <source>
        <strain evidence="3">MFLUCC 19-0629</strain>
    </source>
</reference>
<feature type="compositionally biased region" description="Basic and acidic residues" evidence="1">
    <location>
        <begin position="427"/>
        <end position="437"/>
    </location>
</feature>
<feature type="compositionally biased region" description="Low complexity" evidence="1">
    <location>
        <begin position="230"/>
        <end position="261"/>
    </location>
</feature>
<feature type="transmembrane region" description="Helical" evidence="2">
    <location>
        <begin position="267"/>
        <end position="289"/>
    </location>
</feature>
<protein>
    <submittedName>
        <fullName evidence="3">Uncharacterized protein</fullName>
    </submittedName>
</protein>
<dbReference type="CDD" id="cd12087">
    <property type="entry name" value="TM_EGFR-like"/>
    <property type="match status" value="1"/>
</dbReference>
<name>A0AAX6MWK7_9PEZI</name>
<evidence type="ECO:0000256" key="2">
    <source>
        <dbReference type="SAM" id="Phobius"/>
    </source>
</evidence>
<keyword evidence="2" id="KW-1133">Transmembrane helix</keyword>
<feature type="region of interest" description="Disordered" evidence="1">
    <location>
        <begin position="218"/>
        <end position="261"/>
    </location>
</feature>
<sequence>MARARALCREWAILYRPEYGEFDPDTKAMSSSVNSKRKTYDLCPAEPSLLATCVCDKNQNSLLASQGINKSVKSSCSSHAEDIDSAQAVFSGYCGLIKGTSSFPTTSDPPGDMTYHITALPEYSSLAPCAQSAVSYGVLSQTYDLCPDGPQALASCACLKSGMSGYMRNVITSDVKYSCDSTATEDVSSALVVFDLYCSAAKGLTTPAGVTESLEQTKATLSSGASGPKETGASGGAESSGSEGAEGPLESGVSSSNSAGKSNTGTIVGAVVGVLAGIGLVGLVIFFFWRRRRYGQNSGQTVPQPIGPEYSGKPELDGSPNPDVLKNQEVTRVDNVSPVSAYSSPNTSELQGHSAYPQPPVPQMPELRGQDHASQMPSPVSPYTPQEAHSQPVYEAPAQQKPQVYEAHGQPRSELPGMGWQSGPVAEVHEVDGGYRG</sequence>
<accession>A0AAX6MWK7</accession>
<evidence type="ECO:0000256" key="1">
    <source>
        <dbReference type="SAM" id="MobiDB-lite"/>
    </source>
</evidence>
<feature type="compositionally biased region" description="Polar residues" evidence="1">
    <location>
        <begin position="372"/>
        <end position="389"/>
    </location>
</feature>
<feature type="compositionally biased region" description="Polar residues" evidence="1">
    <location>
        <begin position="337"/>
        <end position="351"/>
    </location>
</feature>
<dbReference type="PANTHER" id="PTHR16861:SF8">
    <property type="entry name" value="EXTRACELLULAR MEMBRANE PROTEIN CFEM DOMAIN-CONTAINING PROTEIN"/>
    <property type="match status" value="1"/>
</dbReference>
<dbReference type="Proteomes" id="UP001369815">
    <property type="component" value="Unassembled WGS sequence"/>
</dbReference>
<proteinExistence type="predicted"/>
<keyword evidence="4" id="KW-1185">Reference proteome</keyword>
<dbReference type="PANTHER" id="PTHR16861">
    <property type="entry name" value="GLYCOPROTEIN 38"/>
    <property type="match status" value="1"/>
</dbReference>
<feature type="region of interest" description="Disordered" evidence="1">
    <location>
        <begin position="297"/>
        <end position="437"/>
    </location>
</feature>
<keyword evidence="2" id="KW-0812">Transmembrane</keyword>
<dbReference type="EMBL" id="JBANMG010000002">
    <property type="protein sequence ID" value="KAK6956562.1"/>
    <property type="molecule type" value="Genomic_DNA"/>
</dbReference>